<dbReference type="PANTHER" id="PTHR11113:SF14">
    <property type="entry name" value="N-ACETYLGLUCOSAMINE-6-PHOSPHATE DEACETYLASE"/>
    <property type="match status" value="1"/>
</dbReference>
<feature type="domain" description="Amidohydrolase-related" evidence="9">
    <location>
        <begin position="46"/>
        <end position="390"/>
    </location>
</feature>
<comment type="caution">
    <text evidence="10">The sequence shown here is derived from an EMBL/GenBank/DDBJ whole genome shotgun (WGS) entry which is preliminary data.</text>
</comment>
<proteinExistence type="inferred from homology"/>
<feature type="binding site" evidence="7">
    <location>
        <position position="132"/>
    </location>
    <ligand>
        <name>substrate</name>
    </ligand>
</feature>
<protein>
    <submittedName>
        <fullName evidence="10">N-acetylglucosamine-6-phosphate deacetylase</fullName>
        <ecNumber evidence="10">3.5.1.25</ecNumber>
    </submittedName>
</protein>
<dbReference type="InterPro" id="IPR032466">
    <property type="entry name" value="Metal_Hydrolase"/>
</dbReference>
<evidence type="ECO:0000313" key="11">
    <source>
        <dbReference type="Proteomes" id="UP000273807"/>
    </source>
</evidence>
<feature type="binding site" evidence="7">
    <location>
        <begin position="227"/>
        <end position="228"/>
    </location>
    <ligand>
        <name>substrate</name>
    </ligand>
</feature>
<evidence type="ECO:0000256" key="2">
    <source>
        <dbReference type="ARBA" id="ARBA00022723"/>
    </source>
</evidence>
<feature type="binding site" evidence="8">
    <location>
        <position position="121"/>
    </location>
    <ligand>
        <name>Zn(2+)</name>
        <dbReference type="ChEBI" id="CHEBI:29105"/>
    </ligand>
</feature>
<dbReference type="Gene3D" id="2.30.40.10">
    <property type="entry name" value="Urease, subunit C, domain 1"/>
    <property type="match status" value="1"/>
</dbReference>
<dbReference type="InterPro" id="IPR006680">
    <property type="entry name" value="Amidohydro-rel"/>
</dbReference>
<feature type="binding site" evidence="8">
    <location>
        <position position="187"/>
    </location>
    <ligand>
        <name>Zn(2+)</name>
        <dbReference type="ChEBI" id="CHEBI:29105"/>
    </ligand>
</feature>
<evidence type="ECO:0000259" key="9">
    <source>
        <dbReference type="Pfam" id="PF01979"/>
    </source>
</evidence>
<dbReference type="SUPFAM" id="SSF51556">
    <property type="entry name" value="Metallo-dependent hydrolases"/>
    <property type="match status" value="1"/>
</dbReference>
<dbReference type="Pfam" id="PF01979">
    <property type="entry name" value="Amidohydro_1"/>
    <property type="match status" value="1"/>
</dbReference>
<keyword evidence="4 5" id="KW-0119">Carbohydrate metabolism</keyword>
<dbReference type="PIRSF" id="PIRSF038994">
    <property type="entry name" value="NagA"/>
    <property type="match status" value="1"/>
</dbReference>
<dbReference type="Proteomes" id="UP000273807">
    <property type="component" value="Unassembled WGS sequence"/>
</dbReference>
<evidence type="ECO:0000256" key="1">
    <source>
        <dbReference type="ARBA" id="ARBA00010716"/>
    </source>
</evidence>
<evidence type="ECO:0000256" key="7">
    <source>
        <dbReference type="PIRSR" id="PIRSR038994-2"/>
    </source>
</evidence>
<feature type="binding site" evidence="7">
    <location>
        <begin position="319"/>
        <end position="321"/>
    </location>
    <ligand>
        <name>substrate</name>
    </ligand>
</feature>
<dbReference type="GO" id="GO:0006046">
    <property type="term" value="P:N-acetylglucosamine catabolic process"/>
    <property type="evidence" value="ECO:0007669"/>
    <property type="project" value="TreeGrafter"/>
</dbReference>
<keyword evidence="2 8" id="KW-0479">Metal-binding</keyword>
<dbReference type="GO" id="GO:0046872">
    <property type="term" value="F:metal ion binding"/>
    <property type="evidence" value="ECO:0007669"/>
    <property type="project" value="UniProtKB-KW"/>
</dbReference>
<dbReference type="SUPFAM" id="SSF51338">
    <property type="entry name" value="Composite domain of metallo-dependent hydrolases"/>
    <property type="match status" value="1"/>
</dbReference>
<dbReference type="PANTHER" id="PTHR11113">
    <property type="entry name" value="N-ACETYLGLUCOSAMINE-6-PHOSPHATE DEACETYLASE"/>
    <property type="match status" value="1"/>
</dbReference>
<evidence type="ECO:0000256" key="5">
    <source>
        <dbReference type="PIRNR" id="PIRNR038994"/>
    </source>
</evidence>
<comment type="cofactor">
    <cofactor evidence="8">
        <name>a divalent metal cation</name>
        <dbReference type="ChEBI" id="CHEBI:60240"/>
    </cofactor>
    <text evidence="8">Binds 1 divalent metal cation per subunit.</text>
</comment>
<evidence type="ECO:0000256" key="3">
    <source>
        <dbReference type="ARBA" id="ARBA00022801"/>
    </source>
</evidence>
<comment type="similarity">
    <text evidence="1 5">Belongs to the metallo-dependent hydrolases superfamily. NagA family.</text>
</comment>
<dbReference type="OrthoDB" id="9776488at2"/>
<dbReference type="EMBL" id="RBED01000099">
    <property type="protein sequence ID" value="RNL54689.1"/>
    <property type="molecule type" value="Genomic_DNA"/>
</dbReference>
<gene>
    <name evidence="10" type="primary">nagA</name>
    <name evidence="10" type="ORF">D7003_10880</name>
</gene>
<accession>A0A3N0BY65</accession>
<keyword evidence="3 5" id="KW-0378">Hydrolase</keyword>
<reference evidence="10 11" key="1">
    <citation type="submission" date="2018-10" db="EMBL/GenBank/DDBJ databases">
        <title>Genome sequencing of Arthrobacter oryzae TNB02.</title>
        <authorList>
            <person name="Cho Y.-J."/>
            <person name="Cho A."/>
            <person name="Kim O.-S."/>
        </authorList>
    </citation>
    <scope>NUCLEOTIDE SEQUENCE [LARGE SCALE GENOMIC DNA]</scope>
    <source>
        <strain evidence="10 11">TNB02</strain>
    </source>
</reference>
<evidence type="ECO:0000256" key="8">
    <source>
        <dbReference type="PIRSR" id="PIRSR038994-3"/>
    </source>
</evidence>
<feature type="binding site" evidence="7">
    <location>
        <position position="235"/>
    </location>
    <ligand>
        <name>substrate</name>
    </ligand>
</feature>
<evidence type="ECO:0000256" key="6">
    <source>
        <dbReference type="PIRSR" id="PIRSR038994-1"/>
    </source>
</evidence>
<evidence type="ECO:0000256" key="4">
    <source>
        <dbReference type="ARBA" id="ARBA00023277"/>
    </source>
</evidence>
<dbReference type="InterPro" id="IPR011059">
    <property type="entry name" value="Metal-dep_hydrolase_composite"/>
</dbReference>
<sequence length="400" mass="40198">MTDGVVLTDGAVAVAGGVIAFAGPRAGFDSGAFPAARILDVPEGGTILPGLVDLHCHGAAGGGFPNDGAEACRAAADFLHRNGTTTLLASLVTASIEDLEQQIEVLRPLVADGTIAGIHSEGPFLSHHRCGAQDPEWLRDPDPELLRRVLTAAGGTLRTMTYAPELPGAGDLVSALAAHGVTPSLGHSDADSATAAASLELAAGLLSAADSGAFGAAARPTVTHLFNGMPQMHHRGPGPVAACLRLAAAGIAAVELIGDGVHLDPETVRMVFELAGAANVVLVTDSMAATGLPDGDYELGPCAVTVRGGTATLASNGALAGGTATLLEVVRRTIAAGVSPADAVLAATAVPAQVLGLESEIGSLKSGLRADIVVVDRDFRQTAVLRSGRILAAPYRLGHH</sequence>
<dbReference type="InterPro" id="IPR003764">
    <property type="entry name" value="GlcNAc_6-P_deAcase"/>
</dbReference>
<dbReference type="EC" id="3.5.1.25" evidence="10"/>
<feature type="active site" description="Proton donor/acceptor" evidence="6">
    <location>
        <position position="285"/>
    </location>
</feature>
<dbReference type="Gene3D" id="3.20.20.140">
    <property type="entry name" value="Metal-dependent hydrolases"/>
    <property type="match status" value="1"/>
</dbReference>
<feature type="binding site" evidence="8">
    <location>
        <position position="224"/>
    </location>
    <ligand>
        <name>Zn(2+)</name>
        <dbReference type="ChEBI" id="CHEBI:29105"/>
    </ligand>
</feature>
<dbReference type="NCBIfam" id="TIGR00221">
    <property type="entry name" value="nagA"/>
    <property type="match status" value="1"/>
</dbReference>
<organism evidence="10 11">
    <name type="scientific">Arthrobacter oryzae</name>
    <dbReference type="NCBI Taxonomy" id="409290"/>
    <lineage>
        <taxon>Bacteria</taxon>
        <taxon>Bacillati</taxon>
        <taxon>Actinomycetota</taxon>
        <taxon>Actinomycetes</taxon>
        <taxon>Micrococcales</taxon>
        <taxon>Micrococcaceae</taxon>
        <taxon>Arthrobacter</taxon>
    </lineage>
</organism>
<dbReference type="RefSeq" id="WP_123255492.1">
    <property type="nucleotide sequence ID" value="NZ_RBED01000099.1"/>
</dbReference>
<keyword evidence="11" id="KW-1185">Reference proteome</keyword>
<name>A0A3N0BY65_9MICC</name>
<dbReference type="AlphaFoldDB" id="A0A3N0BY65"/>
<feature type="binding site" evidence="7">
    <location>
        <position position="262"/>
    </location>
    <ligand>
        <name>substrate</name>
    </ligand>
</feature>
<dbReference type="GO" id="GO:0008448">
    <property type="term" value="F:N-acetylglucosamine-6-phosphate deacetylase activity"/>
    <property type="evidence" value="ECO:0007669"/>
    <property type="project" value="UniProtKB-EC"/>
</dbReference>
<evidence type="ECO:0000313" key="10">
    <source>
        <dbReference type="EMBL" id="RNL54689.1"/>
    </source>
</evidence>